<dbReference type="GO" id="GO:0005886">
    <property type="term" value="C:plasma membrane"/>
    <property type="evidence" value="ECO:0007669"/>
    <property type="project" value="InterPro"/>
</dbReference>
<dbReference type="PROSITE" id="PS00232">
    <property type="entry name" value="CADHERIN_1"/>
    <property type="match status" value="3"/>
</dbReference>
<dbReference type="SUPFAM" id="SSF49313">
    <property type="entry name" value="Cadherin-like"/>
    <property type="match status" value="5"/>
</dbReference>
<dbReference type="CDD" id="cd11304">
    <property type="entry name" value="Cadherin_repeat"/>
    <property type="match status" value="5"/>
</dbReference>
<reference evidence="14" key="2">
    <citation type="submission" date="2025-08" db="UniProtKB">
        <authorList>
            <consortium name="Ensembl"/>
        </authorList>
    </citation>
    <scope>IDENTIFICATION</scope>
</reference>
<dbReference type="SMART" id="SM00112">
    <property type="entry name" value="CA"/>
    <property type="match status" value="5"/>
</dbReference>
<keyword evidence="8" id="KW-0472">Membrane</keyword>
<dbReference type="Proteomes" id="UP000694563">
    <property type="component" value="Chromosome 15"/>
</dbReference>
<evidence type="ECO:0000256" key="9">
    <source>
        <dbReference type="ARBA" id="ARBA00023180"/>
    </source>
</evidence>
<dbReference type="GO" id="GO:0007156">
    <property type="term" value="P:homophilic cell adhesion via plasma membrane adhesion molecules"/>
    <property type="evidence" value="ECO:0007669"/>
    <property type="project" value="InterPro"/>
</dbReference>
<dbReference type="Pfam" id="PF00028">
    <property type="entry name" value="Cadherin"/>
    <property type="match status" value="4"/>
</dbReference>
<evidence type="ECO:0000256" key="8">
    <source>
        <dbReference type="ARBA" id="ARBA00023136"/>
    </source>
</evidence>
<evidence type="ECO:0000256" key="2">
    <source>
        <dbReference type="ARBA" id="ARBA00022692"/>
    </source>
</evidence>
<evidence type="ECO:0000256" key="6">
    <source>
        <dbReference type="ARBA" id="ARBA00022889"/>
    </source>
</evidence>
<evidence type="ECO:0000313" key="15">
    <source>
        <dbReference type="Proteomes" id="UP000694563"/>
    </source>
</evidence>
<dbReference type="GO" id="GO:0005509">
    <property type="term" value="F:calcium ion binding"/>
    <property type="evidence" value="ECO:0007669"/>
    <property type="project" value="UniProtKB-UniRule"/>
</dbReference>
<feature type="signal peptide" evidence="12">
    <location>
        <begin position="1"/>
        <end position="29"/>
    </location>
</feature>
<dbReference type="InterPro" id="IPR002126">
    <property type="entry name" value="Cadherin-like_dom"/>
</dbReference>
<dbReference type="PANTHER" id="PTHR24028:SF234">
    <property type="entry name" value="PROTOCADHERIN GAMMA-A3"/>
    <property type="match status" value="1"/>
</dbReference>
<feature type="region of interest" description="Disordered" evidence="11">
    <location>
        <begin position="143"/>
        <end position="164"/>
    </location>
</feature>
<keyword evidence="6" id="KW-0130">Cell adhesion</keyword>
<evidence type="ECO:0000256" key="10">
    <source>
        <dbReference type="PROSITE-ProRule" id="PRU00043"/>
    </source>
</evidence>
<keyword evidence="5 10" id="KW-0106">Calcium</keyword>
<dbReference type="FunFam" id="2.60.40.60:FF:000002">
    <property type="entry name" value="Protocadherin alpha 2"/>
    <property type="match status" value="1"/>
</dbReference>
<protein>
    <recommendedName>
        <fullName evidence="13">Cadherin domain-containing protein</fullName>
    </recommendedName>
</protein>
<dbReference type="Gene3D" id="2.60.40.60">
    <property type="entry name" value="Cadherins"/>
    <property type="match status" value="5"/>
</dbReference>
<comment type="subcellular location">
    <subcellularLocation>
        <location evidence="1">Membrane</location>
        <topology evidence="1">Single-pass membrane protein</topology>
    </subcellularLocation>
</comment>
<dbReference type="PRINTS" id="PR00205">
    <property type="entry name" value="CADHERIN"/>
</dbReference>
<sequence>MCAAGRRWGRRQRALLWAVLLAAWEAAWGQLRYSVPEEMPKGSFVGDVAKDLGLQLLELSNRGVRIVSQGRTQYFTLHGKTGHLVTAERIDREQLCERVQQCVLRCELIVEGQMQIYRIEVEITDINDNTPSFKESDIEETISETTSPGSRFPLARAHDPDSGRNSLKSYELSGDEHFSLAVQAGPGGDQRPELVLAKALDREEAAFHELVLRASDGGDPARTGTARIRVTVLDANDNAPVFSQAEYTVRVPEDVPVGSTLVTVTATDTDDGLNGKIKYSLKKEADTAIFHLDAETGAITLLRSLDFEEGDSYELEVQARDGGGLFDTAKVAATVTDINDNVPEISVRSALSEISEDTPSGTVVALLHVQDRDTGPNGAVRCSLDGNVPFRLEKSFNDYYRVVTARELDREQVSEYNVTVRAADGGSPALQSSAVLCLRVLDVNDNAPVFAEERYSARVAENNAAGALVLTVRATDADWGQNARVRYRLGEGRVRGAPLSSYVSVQAETGALYALRSLDYEQVRELRLWVLAEDGGAPALSSNVSVEVQIVDENDNAPQVLYPAPAAALGSGSGGAWSGVELAPRWSEPGALVLLPPASGALRGVPVSHFVGIDGVRAFLQSYSHDVSLTADSRKSQLRLSASASCCDTLPARPLPDEPAPLLGDEDTAGGIAVDAAAPSVSFCVQIVCAALPFTSSLSCIPLVRVLRRKICRDGRQGTVHVYAVFWCFLLRGGGRGLHVPAWIWWSRSKK</sequence>
<organism evidence="14 15">
    <name type="scientific">Catharus ustulatus</name>
    <name type="common">Russet-backed thrush</name>
    <name type="synonym">Hylocichla ustulatus</name>
    <dbReference type="NCBI Taxonomy" id="91951"/>
    <lineage>
        <taxon>Eukaryota</taxon>
        <taxon>Metazoa</taxon>
        <taxon>Chordata</taxon>
        <taxon>Craniata</taxon>
        <taxon>Vertebrata</taxon>
        <taxon>Euteleostomi</taxon>
        <taxon>Archelosauria</taxon>
        <taxon>Archosauria</taxon>
        <taxon>Dinosauria</taxon>
        <taxon>Saurischia</taxon>
        <taxon>Theropoda</taxon>
        <taxon>Coelurosauria</taxon>
        <taxon>Aves</taxon>
        <taxon>Neognathae</taxon>
        <taxon>Neoaves</taxon>
        <taxon>Telluraves</taxon>
        <taxon>Australaves</taxon>
        <taxon>Passeriformes</taxon>
        <taxon>Turdidae</taxon>
        <taxon>Catharus</taxon>
    </lineage>
</organism>
<evidence type="ECO:0000313" key="14">
    <source>
        <dbReference type="Ensembl" id="ENSCUSP00005005961.1"/>
    </source>
</evidence>
<evidence type="ECO:0000256" key="1">
    <source>
        <dbReference type="ARBA" id="ARBA00004167"/>
    </source>
</evidence>
<feature type="domain" description="Cadherin" evidence="13">
    <location>
        <begin position="451"/>
        <end position="560"/>
    </location>
</feature>
<keyword evidence="9" id="KW-0325">Glycoprotein</keyword>
<keyword evidence="4" id="KW-0677">Repeat</keyword>
<feature type="domain" description="Cadherin" evidence="13">
    <location>
        <begin position="353"/>
        <end position="450"/>
    </location>
</feature>
<dbReference type="FunFam" id="2.60.40.60:FF:000001">
    <property type="entry name" value="Protocadherin alpha 2"/>
    <property type="match status" value="1"/>
</dbReference>
<dbReference type="InterPro" id="IPR020894">
    <property type="entry name" value="Cadherin_CS"/>
</dbReference>
<feature type="domain" description="Cadherin" evidence="13">
    <location>
        <begin position="74"/>
        <end position="133"/>
    </location>
</feature>
<keyword evidence="15" id="KW-1185">Reference proteome</keyword>
<accession>A0A8C3TY04</accession>
<dbReference type="Ensembl" id="ENSCUST00005006189.1">
    <property type="protein sequence ID" value="ENSCUSP00005005961.1"/>
    <property type="gene ID" value="ENSCUSG00005003754.1"/>
</dbReference>
<dbReference type="InterPro" id="IPR013164">
    <property type="entry name" value="Cadherin_N"/>
</dbReference>
<dbReference type="FunFam" id="2.60.40.60:FF:000006">
    <property type="entry name" value="Protocadherin alpha 2"/>
    <property type="match status" value="1"/>
</dbReference>
<name>A0A8C3TY04_CATUS</name>
<feature type="domain" description="Cadherin" evidence="13">
    <location>
        <begin position="134"/>
        <end position="242"/>
    </location>
</feature>
<evidence type="ECO:0000256" key="7">
    <source>
        <dbReference type="ARBA" id="ARBA00022989"/>
    </source>
</evidence>
<evidence type="ECO:0000259" key="13">
    <source>
        <dbReference type="PROSITE" id="PS50268"/>
    </source>
</evidence>
<dbReference type="FunFam" id="2.60.40.60:FF:000018">
    <property type="entry name" value="Protocadherin gamma c3"/>
    <property type="match status" value="1"/>
</dbReference>
<evidence type="ECO:0000256" key="11">
    <source>
        <dbReference type="SAM" id="MobiDB-lite"/>
    </source>
</evidence>
<evidence type="ECO:0000256" key="3">
    <source>
        <dbReference type="ARBA" id="ARBA00022729"/>
    </source>
</evidence>
<keyword evidence="3 12" id="KW-0732">Signal</keyword>
<dbReference type="PANTHER" id="PTHR24028">
    <property type="entry name" value="CADHERIN-87A"/>
    <property type="match status" value="1"/>
</dbReference>
<evidence type="ECO:0000256" key="5">
    <source>
        <dbReference type="ARBA" id="ARBA00022837"/>
    </source>
</evidence>
<dbReference type="PROSITE" id="PS50268">
    <property type="entry name" value="CADHERIN_2"/>
    <property type="match status" value="5"/>
</dbReference>
<keyword evidence="2" id="KW-0812">Transmembrane</keyword>
<dbReference type="AlphaFoldDB" id="A0A8C3TY04"/>
<dbReference type="InterPro" id="IPR015919">
    <property type="entry name" value="Cadherin-like_sf"/>
</dbReference>
<proteinExistence type="predicted"/>
<dbReference type="FunFam" id="2.60.40.60:FF:000248">
    <property type="entry name" value="Protocadherin 10"/>
    <property type="match status" value="1"/>
</dbReference>
<evidence type="ECO:0000256" key="4">
    <source>
        <dbReference type="ARBA" id="ARBA00022737"/>
    </source>
</evidence>
<evidence type="ECO:0000256" key="12">
    <source>
        <dbReference type="SAM" id="SignalP"/>
    </source>
</evidence>
<feature type="domain" description="Cadherin" evidence="13">
    <location>
        <begin position="243"/>
        <end position="345"/>
    </location>
</feature>
<reference evidence="14" key="3">
    <citation type="submission" date="2025-09" db="UniProtKB">
        <authorList>
            <consortium name="Ensembl"/>
        </authorList>
    </citation>
    <scope>IDENTIFICATION</scope>
</reference>
<reference evidence="14" key="1">
    <citation type="submission" date="2020-10" db="EMBL/GenBank/DDBJ databases">
        <title>Catharus ustulatus (Swainson's thrush) genome, bCatUst1, primary haplotype v2.</title>
        <authorList>
            <person name="Delmore K."/>
            <person name="Vafadar M."/>
            <person name="Formenti G."/>
            <person name="Chow W."/>
            <person name="Pelan S."/>
            <person name="Howe K."/>
            <person name="Rhie A."/>
            <person name="Mountcastle J."/>
            <person name="Haase B."/>
            <person name="Fedrigo O."/>
            <person name="Jarvis E.D."/>
        </authorList>
    </citation>
    <scope>NUCLEOTIDE SEQUENCE [LARGE SCALE GENOMIC DNA]</scope>
</reference>
<dbReference type="InterPro" id="IPR050174">
    <property type="entry name" value="Protocadherin/Cadherin-CA"/>
</dbReference>
<keyword evidence="7" id="KW-1133">Transmembrane helix</keyword>
<dbReference type="Pfam" id="PF08266">
    <property type="entry name" value="Cadherin_2"/>
    <property type="match status" value="1"/>
</dbReference>
<feature type="chain" id="PRO_5034341081" description="Cadherin domain-containing protein" evidence="12">
    <location>
        <begin position="30"/>
        <end position="751"/>
    </location>
</feature>